<protein>
    <submittedName>
        <fullName evidence="1">Uncharacterized protein</fullName>
    </submittedName>
</protein>
<gene>
    <name evidence="1" type="ORF">SAY87_020582</name>
</gene>
<name>A0AAN7JQ22_9MYRT</name>
<comment type="caution">
    <text evidence="1">The sequence shown here is derived from an EMBL/GenBank/DDBJ whole genome shotgun (WGS) entry which is preliminary data.</text>
</comment>
<keyword evidence="2" id="KW-1185">Reference proteome</keyword>
<proteinExistence type="predicted"/>
<sequence length="123" mass="14063">MQNLGLESELQEIVWDKREKVKAFDRMKAEMECSLISLECCKEVRQKLELSLQECCEDKSKIEAELVQVKELLDRSSTLETSLLEMPNGESVDRDLSSNHKELSLAQVLLECTLSRAAEMGRN</sequence>
<accession>A0AAN7JQ22</accession>
<reference evidence="1 2" key="1">
    <citation type="journal article" date="2023" name="Hortic Res">
        <title>Pangenome of water caltrop reveals structural variations and asymmetric subgenome divergence after allopolyploidization.</title>
        <authorList>
            <person name="Zhang X."/>
            <person name="Chen Y."/>
            <person name="Wang L."/>
            <person name="Yuan Y."/>
            <person name="Fang M."/>
            <person name="Shi L."/>
            <person name="Lu R."/>
            <person name="Comes H.P."/>
            <person name="Ma Y."/>
            <person name="Chen Y."/>
            <person name="Huang G."/>
            <person name="Zhou Y."/>
            <person name="Zheng Z."/>
            <person name="Qiu Y."/>
        </authorList>
    </citation>
    <scope>NUCLEOTIDE SEQUENCE [LARGE SCALE GENOMIC DNA]</scope>
    <source>
        <tissue evidence="1">Roots</tissue>
    </source>
</reference>
<dbReference type="EMBL" id="JAXIOK010000016">
    <property type="protein sequence ID" value="KAK4751784.1"/>
    <property type="molecule type" value="Genomic_DNA"/>
</dbReference>
<dbReference type="Proteomes" id="UP001345219">
    <property type="component" value="Chromosome 16"/>
</dbReference>
<dbReference type="PANTHER" id="PTHR34452">
    <property type="entry name" value="MYOSIN HEAVY CHAIN-RELATED PROTEIN"/>
    <property type="match status" value="1"/>
</dbReference>
<dbReference type="AlphaFoldDB" id="A0AAN7JQ22"/>
<evidence type="ECO:0000313" key="1">
    <source>
        <dbReference type="EMBL" id="KAK4751784.1"/>
    </source>
</evidence>
<evidence type="ECO:0000313" key="2">
    <source>
        <dbReference type="Proteomes" id="UP001345219"/>
    </source>
</evidence>
<dbReference type="PANTHER" id="PTHR34452:SF1">
    <property type="entry name" value="SPORULATION-SPECIFIC PROTEIN"/>
    <property type="match status" value="1"/>
</dbReference>
<organism evidence="1 2">
    <name type="scientific">Trapa incisa</name>
    <dbReference type="NCBI Taxonomy" id="236973"/>
    <lineage>
        <taxon>Eukaryota</taxon>
        <taxon>Viridiplantae</taxon>
        <taxon>Streptophyta</taxon>
        <taxon>Embryophyta</taxon>
        <taxon>Tracheophyta</taxon>
        <taxon>Spermatophyta</taxon>
        <taxon>Magnoliopsida</taxon>
        <taxon>eudicotyledons</taxon>
        <taxon>Gunneridae</taxon>
        <taxon>Pentapetalae</taxon>
        <taxon>rosids</taxon>
        <taxon>malvids</taxon>
        <taxon>Myrtales</taxon>
        <taxon>Lythraceae</taxon>
        <taxon>Trapa</taxon>
    </lineage>
</organism>